<comment type="caution">
    <text evidence="1">The sequence shown here is derived from an EMBL/GenBank/DDBJ whole genome shotgun (WGS) entry which is preliminary data.</text>
</comment>
<evidence type="ECO:0000313" key="2">
    <source>
        <dbReference type="Proteomes" id="UP000032544"/>
    </source>
</evidence>
<dbReference type="AlphaFoldDB" id="A0A0D8JGY6"/>
<gene>
    <name evidence="1" type="ORF">LH29_06860</name>
</gene>
<dbReference type="Proteomes" id="UP000032544">
    <property type="component" value="Unassembled WGS sequence"/>
</dbReference>
<dbReference type="RefSeq" id="WP_045026969.1">
    <property type="nucleotide sequence ID" value="NZ_JRHC01000001.1"/>
</dbReference>
<accession>A0A0D8JGY6</accession>
<organism evidence="1 2">
    <name type="scientific">Draconibacterium sediminis</name>
    <dbReference type="NCBI Taxonomy" id="1544798"/>
    <lineage>
        <taxon>Bacteria</taxon>
        <taxon>Pseudomonadati</taxon>
        <taxon>Bacteroidota</taxon>
        <taxon>Bacteroidia</taxon>
        <taxon>Marinilabiliales</taxon>
        <taxon>Prolixibacteraceae</taxon>
        <taxon>Draconibacterium</taxon>
    </lineage>
</organism>
<protein>
    <recommendedName>
        <fullName evidence="3">UspA domain-containing protein</fullName>
    </recommendedName>
</protein>
<evidence type="ECO:0000313" key="1">
    <source>
        <dbReference type="EMBL" id="KJF45118.1"/>
    </source>
</evidence>
<proteinExistence type="predicted"/>
<evidence type="ECO:0008006" key="3">
    <source>
        <dbReference type="Google" id="ProtNLM"/>
    </source>
</evidence>
<keyword evidence="2" id="KW-1185">Reference proteome</keyword>
<reference evidence="1 2" key="1">
    <citation type="submission" date="2014-09" db="EMBL/GenBank/DDBJ databases">
        <title>Draft Genome Sequence of Draconibacterium sp. JN14CK-3.</title>
        <authorList>
            <person name="Dong C."/>
            <person name="Lai Q."/>
            <person name="Shao Z."/>
        </authorList>
    </citation>
    <scope>NUCLEOTIDE SEQUENCE [LARGE SCALE GENOMIC DNA]</scope>
    <source>
        <strain evidence="1 2">JN14CK-3</strain>
    </source>
</reference>
<dbReference type="OrthoDB" id="9788959at2"/>
<name>A0A0D8JGY6_9BACT</name>
<dbReference type="Gene3D" id="3.40.50.12370">
    <property type="match status" value="1"/>
</dbReference>
<sequence length="249" mass="28781">MNVRTINNQPSILILADFSDGSWHATSFAMKFLYKEKSPVSILQTYQNPGWGHLMMRKLSHHLRKITKNELRALKNRLLKHFNIEKQKVNTLSIEGELNTVLNYKPIINGQHNLVLSTHNSFEDSCKRQNGCLEKIIDTAKHPLFILPDTFEGETSKRILFVANPDKKPSELLCNQVSEICSKTKSNLEVLFVLKTQNQNINEDVKSYFHEYFDGIDITLNTIQYKTKCKGINNYLNQTNRDLIVIEND</sequence>
<dbReference type="EMBL" id="JRHC01000001">
    <property type="protein sequence ID" value="KJF45118.1"/>
    <property type="molecule type" value="Genomic_DNA"/>
</dbReference>